<evidence type="ECO:0000313" key="1">
    <source>
        <dbReference type="EMBL" id="MCP1385570.1"/>
    </source>
</evidence>
<name>A0ABT1FUX6_9BACT</name>
<gene>
    <name evidence="1" type="ORF">NCI00_24245</name>
</gene>
<dbReference type="EMBL" id="JAMZEL010000014">
    <property type="protein sequence ID" value="MCP1385570.1"/>
    <property type="molecule type" value="Genomic_DNA"/>
</dbReference>
<organism evidence="1 2">
    <name type="scientific">Runella salmonicolor</name>
    <dbReference type="NCBI Taxonomy" id="2950278"/>
    <lineage>
        <taxon>Bacteria</taxon>
        <taxon>Pseudomonadati</taxon>
        <taxon>Bacteroidota</taxon>
        <taxon>Cytophagia</taxon>
        <taxon>Cytophagales</taxon>
        <taxon>Spirosomataceae</taxon>
        <taxon>Runella</taxon>
    </lineage>
</organism>
<keyword evidence="2" id="KW-1185">Reference proteome</keyword>
<sequence length="347" mass="40847">MDLYFPTELNAAAIRGVRFQEWNNDEHRFNLLKCTVAIPDFLFLFKSNPNPPVPAVPFVDLGYFRDRTENQTFEIIIQAGAIQHEISLNDYYAYLATLSQEEIMQQRLIDNDTEKPDILLSKRFSDGQTWITRRTGYKVWMEHGAFVVTLNLACNQNYYYQNADLFYYILSTFKPLYKPEYQLAERLKLVTRRYPVDFATYVPMSWHEVHHHNDTMDEMRACFTKTFKNQVSGALTINAVSMKQYPTSEAVLWEYLRPYFDKGFDFNTIRFQEAAVFEGFNTVADSINFTYWSGGNGIQYNLTFYLAHNSDNWFYVEMFGLAKVQDFDSWAINKRALQLLIQNFKTV</sequence>
<accession>A0ABT1FUX6</accession>
<dbReference type="RefSeq" id="WP_253532062.1">
    <property type="nucleotide sequence ID" value="NZ_JAMZEL010000014.1"/>
</dbReference>
<comment type="caution">
    <text evidence="1">The sequence shown here is derived from an EMBL/GenBank/DDBJ whole genome shotgun (WGS) entry which is preliminary data.</text>
</comment>
<evidence type="ECO:0000313" key="2">
    <source>
        <dbReference type="Proteomes" id="UP001204772"/>
    </source>
</evidence>
<proteinExistence type="predicted"/>
<reference evidence="1 2" key="1">
    <citation type="submission" date="2022-06" db="EMBL/GenBank/DDBJ databases">
        <title>Runella sp. S5 genome sequencing.</title>
        <authorList>
            <person name="Park S."/>
        </authorList>
    </citation>
    <scope>NUCLEOTIDE SEQUENCE [LARGE SCALE GENOMIC DNA]</scope>
    <source>
        <strain evidence="1 2">S5</strain>
    </source>
</reference>
<dbReference type="Proteomes" id="UP001204772">
    <property type="component" value="Unassembled WGS sequence"/>
</dbReference>
<protein>
    <submittedName>
        <fullName evidence="1">Uncharacterized protein</fullName>
    </submittedName>
</protein>